<dbReference type="Proteomes" id="UP000325576">
    <property type="component" value="Unassembled WGS sequence"/>
</dbReference>
<name>A0A5N5E268_RHOER</name>
<reference evidence="1 2" key="1">
    <citation type="journal article" date="2017" name="Poromechanics V (2013)">
        <title>Genomic Characterization of the Arsenic-Tolerant Actinobacterium, &lt;i&gt;Rhodococcus erythropolis&lt;/i&gt; S43.</title>
        <authorList>
            <person name="Retamal-Morales G."/>
            <person name="Mehnert M."/>
            <person name="Schwabe R."/>
            <person name="Tischler D."/>
            <person name="Schloemann M."/>
            <person name="Levican G.J."/>
        </authorList>
    </citation>
    <scope>NUCLEOTIDE SEQUENCE [LARGE SCALE GENOMIC DNA]</scope>
    <source>
        <strain evidence="1 2">S43</strain>
    </source>
</reference>
<dbReference type="AlphaFoldDB" id="A0A5N5E268"/>
<evidence type="ECO:0000313" key="2">
    <source>
        <dbReference type="Proteomes" id="UP000325576"/>
    </source>
</evidence>
<comment type="caution">
    <text evidence="1">The sequence shown here is derived from an EMBL/GenBank/DDBJ whole genome shotgun (WGS) entry which is preliminary data.</text>
</comment>
<sequence>PRASGLDADPRHLVGAIEIPSDAYADRASNPALNAFVQDWMRGNPIAAITLSATDHDLVIR</sequence>
<dbReference type="EMBL" id="MRBO01000449">
    <property type="protein sequence ID" value="KAB2584287.1"/>
    <property type="molecule type" value="Genomic_DNA"/>
</dbReference>
<accession>A0A5N5E268</accession>
<feature type="non-terminal residue" evidence="1">
    <location>
        <position position="1"/>
    </location>
</feature>
<proteinExistence type="predicted"/>
<organism evidence="1 2">
    <name type="scientific">Rhodococcus erythropolis</name>
    <name type="common">Arthrobacter picolinophilus</name>
    <dbReference type="NCBI Taxonomy" id="1833"/>
    <lineage>
        <taxon>Bacteria</taxon>
        <taxon>Bacillati</taxon>
        <taxon>Actinomycetota</taxon>
        <taxon>Actinomycetes</taxon>
        <taxon>Mycobacteriales</taxon>
        <taxon>Nocardiaceae</taxon>
        <taxon>Rhodococcus</taxon>
        <taxon>Rhodococcus erythropolis group</taxon>
    </lineage>
</organism>
<gene>
    <name evidence="1" type="ORF">BS297_16265</name>
</gene>
<protein>
    <submittedName>
        <fullName evidence="1">Uncharacterized protein</fullName>
    </submittedName>
</protein>
<evidence type="ECO:0000313" key="1">
    <source>
        <dbReference type="EMBL" id="KAB2584287.1"/>
    </source>
</evidence>